<dbReference type="EMBL" id="VBAJ01000147">
    <property type="protein sequence ID" value="TMJ07846.1"/>
    <property type="molecule type" value="Genomic_DNA"/>
</dbReference>
<evidence type="ECO:0000256" key="3">
    <source>
        <dbReference type="ARBA" id="ARBA00022989"/>
    </source>
</evidence>
<feature type="transmembrane region" description="Helical" evidence="5">
    <location>
        <begin position="47"/>
        <end position="68"/>
    </location>
</feature>
<comment type="caution">
    <text evidence="6">The sequence shown here is derived from an EMBL/GenBank/DDBJ whole genome shotgun (WGS) entry which is preliminary data.</text>
</comment>
<keyword evidence="2 5" id="KW-0812">Transmembrane</keyword>
<dbReference type="Pfam" id="PF04191">
    <property type="entry name" value="PEMT"/>
    <property type="match status" value="1"/>
</dbReference>
<keyword evidence="3 5" id="KW-1133">Transmembrane helix</keyword>
<evidence type="ECO:0000256" key="5">
    <source>
        <dbReference type="SAM" id="Phobius"/>
    </source>
</evidence>
<sequence>MSGGNAPWSETVWLLAKNVLFTILVPGVAGVYLPLRIAGGPIPRPAWGLRPVAGIMLLAFGTVGYLWCQWEFATFGRGTPAPIDPPKRLVIRGLHRYVRNPIYLSALTVVVGWAAYLSSPALLLYAGALWIGFHAFVVSVEEPDLRRRFGDAYAQYCRDVQRWMPAKPRS</sequence>
<dbReference type="InterPro" id="IPR007318">
    <property type="entry name" value="Phopholipid_MeTrfase"/>
</dbReference>
<feature type="transmembrane region" description="Helical" evidence="5">
    <location>
        <begin position="122"/>
        <end position="140"/>
    </location>
</feature>
<feature type="transmembrane region" description="Helical" evidence="5">
    <location>
        <begin position="12"/>
        <end position="35"/>
    </location>
</feature>
<keyword evidence="6" id="KW-0808">Transferase</keyword>
<feature type="transmembrane region" description="Helical" evidence="5">
    <location>
        <begin position="97"/>
        <end position="116"/>
    </location>
</feature>
<evidence type="ECO:0000313" key="6">
    <source>
        <dbReference type="EMBL" id="TMJ07846.1"/>
    </source>
</evidence>
<comment type="subcellular location">
    <subcellularLocation>
        <location evidence="1">Endomembrane system</location>
        <topology evidence="1">Multi-pass membrane protein</topology>
    </subcellularLocation>
</comment>
<evidence type="ECO:0000313" key="7">
    <source>
        <dbReference type="Proteomes" id="UP000318661"/>
    </source>
</evidence>
<protein>
    <submittedName>
        <fullName evidence="6">Isoprenylcysteine carboxylmethyltransferase family protein</fullName>
    </submittedName>
</protein>
<keyword evidence="4 5" id="KW-0472">Membrane</keyword>
<dbReference type="GO" id="GO:0008168">
    <property type="term" value="F:methyltransferase activity"/>
    <property type="evidence" value="ECO:0007669"/>
    <property type="project" value="UniProtKB-KW"/>
</dbReference>
<proteinExistence type="predicted"/>
<evidence type="ECO:0000256" key="4">
    <source>
        <dbReference type="ARBA" id="ARBA00023136"/>
    </source>
</evidence>
<reference evidence="6 7" key="1">
    <citation type="journal article" date="2019" name="Nat. Microbiol.">
        <title>Mediterranean grassland soil C-N compound turnover is dependent on rainfall and depth, and is mediated by genomically divergent microorganisms.</title>
        <authorList>
            <person name="Diamond S."/>
            <person name="Andeer P.F."/>
            <person name="Li Z."/>
            <person name="Crits-Christoph A."/>
            <person name="Burstein D."/>
            <person name="Anantharaman K."/>
            <person name="Lane K.R."/>
            <person name="Thomas B.C."/>
            <person name="Pan C."/>
            <person name="Northen T.R."/>
            <person name="Banfield J.F."/>
        </authorList>
    </citation>
    <scope>NUCLEOTIDE SEQUENCE [LARGE SCALE GENOMIC DNA]</scope>
    <source>
        <strain evidence="6">NP_2</strain>
    </source>
</reference>
<dbReference type="AlphaFoldDB" id="A0A537LIQ3"/>
<dbReference type="Gene3D" id="1.20.120.1630">
    <property type="match status" value="1"/>
</dbReference>
<keyword evidence="6" id="KW-0489">Methyltransferase</keyword>
<accession>A0A537LIQ3</accession>
<gene>
    <name evidence="6" type="ORF">E6G99_05610</name>
</gene>
<dbReference type="GO" id="GO:0012505">
    <property type="term" value="C:endomembrane system"/>
    <property type="evidence" value="ECO:0007669"/>
    <property type="project" value="UniProtKB-SubCell"/>
</dbReference>
<evidence type="ECO:0000256" key="1">
    <source>
        <dbReference type="ARBA" id="ARBA00004127"/>
    </source>
</evidence>
<name>A0A537LIQ3_9BACT</name>
<dbReference type="GO" id="GO:0032259">
    <property type="term" value="P:methylation"/>
    <property type="evidence" value="ECO:0007669"/>
    <property type="project" value="UniProtKB-KW"/>
</dbReference>
<evidence type="ECO:0000256" key="2">
    <source>
        <dbReference type="ARBA" id="ARBA00022692"/>
    </source>
</evidence>
<organism evidence="6 7">
    <name type="scientific">Candidatus Segetimicrobium genomatis</name>
    <dbReference type="NCBI Taxonomy" id="2569760"/>
    <lineage>
        <taxon>Bacteria</taxon>
        <taxon>Bacillati</taxon>
        <taxon>Candidatus Sysuimicrobiota</taxon>
        <taxon>Candidatus Sysuimicrobiia</taxon>
        <taxon>Candidatus Sysuimicrobiales</taxon>
        <taxon>Candidatus Segetimicrobiaceae</taxon>
        <taxon>Candidatus Segetimicrobium</taxon>
    </lineage>
</organism>
<dbReference type="Proteomes" id="UP000318661">
    <property type="component" value="Unassembled WGS sequence"/>
</dbReference>